<dbReference type="RefSeq" id="WP_238344492.1">
    <property type="nucleotide sequence ID" value="NZ_JACAWY010000001.1"/>
</dbReference>
<protein>
    <submittedName>
        <fullName evidence="1">Uncharacterized protein</fullName>
    </submittedName>
</protein>
<proteinExistence type="predicted"/>
<comment type="caution">
    <text evidence="1">The sequence shown here is derived from an EMBL/GenBank/DDBJ whole genome shotgun (WGS) entry which is preliminary data.</text>
</comment>
<name>A0ABU8PQ74_9GAMM</name>
<organism evidence="1 2">
    <name type="scientific">Pantoea nemavictus</name>
    <dbReference type="NCBI Taxonomy" id="2726955"/>
    <lineage>
        <taxon>Bacteria</taxon>
        <taxon>Pseudomonadati</taxon>
        <taxon>Pseudomonadota</taxon>
        <taxon>Gammaproteobacteria</taxon>
        <taxon>Enterobacterales</taxon>
        <taxon>Erwiniaceae</taxon>
        <taxon>Pantoea</taxon>
    </lineage>
</organism>
<sequence>MSGMYEWTMIMIQPRRIITEDAVFLMDDLLKDIAVVGVVTHEISTMHEDERPTIAPFPSR</sequence>
<evidence type="ECO:0000313" key="1">
    <source>
        <dbReference type="EMBL" id="MEJ5044295.1"/>
    </source>
</evidence>
<keyword evidence="2" id="KW-1185">Reference proteome</keyword>
<reference evidence="1 2" key="1">
    <citation type="submission" date="2023-12" db="EMBL/GenBank/DDBJ databases">
        <title>Gut-associated functions are favored during microbiome assembly across C. elegans life.</title>
        <authorList>
            <person name="Zimmermann J."/>
        </authorList>
    </citation>
    <scope>NUCLEOTIDE SEQUENCE [LARGE SCALE GENOMIC DNA]</scope>
    <source>
        <strain evidence="1 2">BIGb0393</strain>
    </source>
</reference>
<gene>
    <name evidence="1" type="ORF">WH298_03500</name>
</gene>
<dbReference type="EMBL" id="JBBGZW010000001">
    <property type="protein sequence ID" value="MEJ5044295.1"/>
    <property type="molecule type" value="Genomic_DNA"/>
</dbReference>
<dbReference type="Proteomes" id="UP001362100">
    <property type="component" value="Unassembled WGS sequence"/>
</dbReference>
<evidence type="ECO:0000313" key="2">
    <source>
        <dbReference type="Proteomes" id="UP001362100"/>
    </source>
</evidence>
<accession>A0ABU8PQ74</accession>